<organism evidence="7">
    <name type="scientific">Desulfofervidus auxilii</name>
    <dbReference type="NCBI Taxonomy" id="1621989"/>
    <lineage>
        <taxon>Bacteria</taxon>
        <taxon>Pseudomonadati</taxon>
        <taxon>Thermodesulfobacteriota</taxon>
        <taxon>Candidatus Desulfofervidia</taxon>
        <taxon>Candidatus Desulfofervidales</taxon>
        <taxon>Candidatus Desulfofervidaceae</taxon>
        <taxon>Candidatus Desulfofervidus</taxon>
    </lineage>
</organism>
<keyword evidence="5" id="KW-0460">Magnesium</keyword>
<dbReference type="EMBL" id="DRBS01000182">
    <property type="protein sequence ID" value="HDD44135.1"/>
    <property type="molecule type" value="Genomic_DNA"/>
</dbReference>
<dbReference type="GO" id="GO:0090729">
    <property type="term" value="F:toxin activity"/>
    <property type="evidence" value="ECO:0007669"/>
    <property type="project" value="UniProtKB-KW"/>
</dbReference>
<evidence type="ECO:0000256" key="5">
    <source>
        <dbReference type="HAMAP-Rule" id="MF_00265"/>
    </source>
</evidence>
<dbReference type="InterPro" id="IPR029060">
    <property type="entry name" value="PIN-like_dom_sf"/>
</dbReference>
<comment type="caution">
    <text evidence="7">The sequence shown here is derived from an EMBL/GenBank/DDBJ whole genome shotgun (WGS) entry which is preliminary data.</text>
</comment>
<dbReference type="InterPro" id="IPR002716">
    <property type="entry name" value="PIN_dom"/>
</dbReference>
<dbReference type="Pfam" id="PF01850">
    <property type="entry name" value="PIN"/>
    <property type="match status" value="1"/>
</dbReference>
<dbReference type="InterPro" id="IPR022907">
    <property type="entry name" value="VapC_family"/>
</dbReference>
<dbReference type="EC" id="3.1.-.-" evidence="5"/>
<protein>
    <recommendedName>
        <fullName evidence="5">Ribonuclease VapC</fullName>
        <shortName evidence="5">RNase VapC</shortName>
        <ecNumber evidence="5">3.1.-.-</ecNumber>
    </recommendedName>
    <alternativeName>
        <fullName evidence="5">Toxin VapC</fullName>
    </alternativeName>
</protein>
<proteinExistence type="inferred from homology"/>
<evidence type="ECO:0000256" key="2">
    <source>
        <dbReference type="ARBA" id="ARBA00022722"/>
    </source>
</evidence>
<dbReference type="SUPFAM" id="SSF88723">
    <property type="entry name" value="PIN domain-like"/>
    <property type="match status" value="1"/>
</dbReference>
<accession>A0A7C0U2Q6</accession>
<keyword evidence="4 5" id="KW-0378">Hydrolase</keyword>
<evidence type="ECO:0000313" key="7">
    <source>
        <dbReference type="EMBL" id="HDD44135.1"/>
    </source>
</evidence>
<keyword evidence="1 5" id="KW-1277">Toxin-antitoxin system</keyword>
<gene>
    <name evidence="5" type="primary">vapC</name>
    <name evidence="7" type="ORF">ENG63_04655</name>
</gene>
<dbReference type="GO" id="GO:0016787">
    <property type="term" value="F:hydrolase activity"/>
    <property type="evidence" value="ECO:0007669"/>
    <property type="project" value="UniProtKB-KW"/>
</dbReference>
<dbReference type="HAMAP" id="MF_00265">
    <property type="entry name" value="VapC_Nob1"/>
    <property type="match status" value="1"/>
</dbReference>
<dbReference type="Gene3D" id="3.40.50.1010">
    <property type="entry name" value="5'-nuclease"/>
    <property type="match status" value="1"/>
</dbReference>
<keyword evidence="2 5" id="KW-0540">Nuclease</keyword>
<keyword evidence="5" id="KW-0800">Toxin</keyword>
<feature type="domain" description="PIN" evidence="6">
    <location>
        <begin position="2"/>
        <end position="127"/>
    </location>
</feature>
<keyword evidence="3 5" id="KW-0479">Metal-binding</keyword>
<evidence type="ECO:0000259" key="6">
    <source>
        <dbReference type="Pfam" id="PF01850"/>
    </source>
</evidence>
<evidence type="ECO:0000256" key="4">
    <source>
        <dbReference type="ARBA" id="ARBA00022801"/>
    </source>
</evidence>
<feature type="binding site" evidence="5">
    <location>
        <position position="5"/>
    </location>
    <ligand>
        <name>Mg(2+)</name>
        <dbReference type="ChEBI" id="CHEBI:18420"/>
    </ligand>
</feature>
<evidence type="ECO:0000256" key="3">
    <source>
        <dbReference type="ARBA" id="ARBA00022723"/>
    </source>
</evidence>
<feature type="binding site" evidence="5">
    <location>
        <position position="104"/>
    </location>
    <ligand>
        <name>Mg(2+)</name>
        <dbReference type="ChEBI" id="CHEBI:18420"/>
    </ligand>
</feature>
<evidence type="ECO:0000256" key="1">
    <source>
        <dbReference type="ARBA" id="ARBA00022649"/>
    </source>
</evidence>
<comment type="cofactor">
    <cofactor evidence="5">
        <name>Mg(2+)</name>
        <dbReference type="ChEBI" id="CHEBI:18420"/>
    </cofactor>
</comment>
<dbReference type="Proteomes" id="UP000886289">
    <property type="component" value="Unassembled WGS sequence"/>
</dbReference>
<dbReference type="GO" id="GO:0004540">
    <property type="term" value="F:RNA nuclease activity"/>
    <property type="evidence" value="ECO:0007669"/>
    <property type="project" value="InterPro"/>
</dbReference>
<sequence>MIVLDTNVIIAFLDRKDSLHKIAVESIKQHKDERFCTINVIIAEAYSVLAKRCRERRFDCKKALRVLKDFENELEVFWIEISKDMHETIVDIMINNEGRINYNDVLLANFVREKRFKLLTFDKKLEDFLKILVKDII</sequence>
<comment type="similarity">
    <text evidence="5">Belongs to the PINc/VapC protein family.</text>
</comment>
<comment type="function">
    <text evidence="5">Toxic component of a toxin-antitoxin (TA) system. An RNase.</text>
</comment>
<dbReference type="AlphaFoldDB" id="A0A7C0U2Q6"/>
<name>A0A7C0U2Q6_DESA2</name>
<reference evidence="7" key="1">
    <citation type="journal article" date="2020" name="mSystems">
        <title>Genome- and Community-Level Interaction Insights into Carbon Utilization and Element Cycling Functions of Hydrothermarchaeota in Hydrothermal Sediment.</title>
        <authorList>
            <person name="Zhou Z."/>
            <person name="Liu Y."/>
            <person name="Xu W."/>
            <person name="Pan J."/>
            <person name="Luo Z.H."/>
            <person name="Li M."/>
        </authorList>
    </citation>
    <scope>NUCLEOTIDE SEQUENCE [LARGE SCALE GENOMIC DNA]</scope>
    <source>
        <strain evidence="7">HyVt-233</strain>
    </source>
</reference>
<dbReference type="GO" id="GO:0000287">
    <property type="term" value="F:magnesium ion binding"/>
    <property type="evidence" value="ECO:0007669"/>
    <property type="project" value="UniProtKB-UniRule"/>
</dbReference>